<dbReference type="Proteomes" id="UP000824633">
    <property type="component" value="Chromosome"/>
</dbReference>
<dbReference type="Pfam" id="PF21247">
    <property type="entry name" value="Fic-like_C"/>
    <property type="match status" value="1"/>
</dbReference>
<keyword evidence="3" id="KW-1185">Reference proteome</keyword>
<evidence type="ECO:0000259" key="1">
    <source>
        <dbReference type="Pfam" id="PF21247"/>
    </source>
</evidence>
<accession>A0ABM7T5G8</accession>
<dbReference type="InterPro" id="IPR049514">
    <property type="entry name" value="Fic-like_C"/>
</dbReference>
<organism evidence="2 3">
    <name type="scientific">Clostridium gelidum</name>
    <dbReference type="NCBI Taxonomy" id="704125"/>
    <lineage>
        <taxon>Bacteria</taxon>
        <taxon>Bacillati</taxon>
        <taxon>Bacillota</taxon>
        <taxon>Clostridia</taxon>
        <taxon>Eubacteriales</taxon>
        <taxon>Clostridiaceae</taxon>
        <taxon>Clostridium</taxon>
    </lineage>
</organism>
<evidence type="ECO:0000313" key="3">
    <source>
        <dbReference type="Proteomes" id="UP000824633"/>
    </source>
</evidence>
<reference evidence="3" key="1">
    <citation type="submission" date="2021-07" db="EMBL/GenBank/DDBJ databases">
        <title>Complete genome sequencing of a Clostridium isolate.</title>
        <authorList>
            <person name="Ueki A."/>
            <person name="Tonouchi A."/>
        </authorList>
    </citation>
    <scope>NUCLEOTIDE SEQUENCE [LARGE SCALE GENOMIC DNA]</scope>
    <source>
        <strain evidence="3">C5S11</strain>
    </source>
</reference>
<evidence type="ECO:0000313" key="2">
    <source>
        <dbReference type="EMBL" id="BCZ47248.1"/>
    </source>
</evidence>
<sequence>MRKFALEYKSLEFVQQVVAQITWSHNVVLMDRIEKPDYAERAVFEAVVNPLLENGKLKRTLPDKPNSKNQKYIK</sequence>
<name>A0ABM7T5G8_9CLOT</name>
<proteinExistence type="predicted"/>
<protein>
    <recommendedName>
        <fullName evidence="1">Filamentation induced by cAMP protein Fic-like C-terminal domain-containing protein</fullName>
    </recommendedName>
</protein>
<dbReference type="EMBL" id="AP024849">
    <property type="protein sequence ID" value="BCZ47248.1"/>
    <property type="molecule type" value="Genomic_DNA"/>
</dbReference>
<gene>
    <name evidence="2" type="ORF">psyc5s11_33150</name>
</gene>
<feature type="domain" description="Filamentation induced by cAMP protein Fic-like C-terminal" evidence="1">
    <location>
        <begin position="46"/>
        <end position="72"/>
    </location>
</feature>